<dbReference type="RefSeq" id="WP_114961107.1">
    <property type="nucleotide sequence ID" value="NZ_QLKV01000017.1"/>
</dbReference>
<feature type="region of interest" description="Disordered" evidence="1">
    <location>
        <begin position="543"/>
        <end position="589"/>
    </location>
</feature>
<comment type="caution">
    <text evidence="3">The sequence shown here is derived from an EMBL/GenBank/DDBJ whole genome shotgun (WGS) entry which is preliminary data.</text>
</comment>
<evidence type="ECO:0000313" key="3">
    <source>
        <dbReference type="EMBL" id="TCT19940.1"/>
    </source>
</evidence>
<keyword evidence="2" id="KW-0812">Transmembrane</keyword>
<feature type="compositionally biased region" description="Pro residues" evidence="1">
    <location>
        <begin position="576"/>
        <end position="589"/>
    </location>
</feature>
<protein>
    <recommendedName>
        <fullName evidence="5">Transmembrane repetitive protein</fullName>
    </recommendedName>
</protein>
<evidence type="ECO:0000256" key="1">
    <source>
        <dbReference type="SAM" id="MobiDB-lite"/>
    </source>
</evidence>
<accession>A0A4R3MU06</accession>
<feature type="region of interest" description="Disordered" evidence="1">
    <location>
        <begin position="162"/>
        <end position="244"/>
    </location>
</feature>
<gene>
    <name evidence="3" type="ORF">EDC34_1143</name>
</gene>
<feature type="transmembrane region" description="Helical" evidence="2">
    <location>
        <begin position="94"/>
        <end position="118"/>
    </location>
</feature>
<dbReference type="Proteomes" id="UP000295414">
    <property type="component" value="Unassembled WGS sequence"/>
</dbReference>
<feature type="compositionally biased region" description="Gly residues" evidence="1">
    <location>
        <begin position="438"/>
        <end position="450"/>
    </location>
</feature>
<dbReference type="AlphaFoldDB" id="A0A4R3MU06"/>
<evidence type="ECO:0000313" key="4">
    <source>
        <dbReference type="Proteomes" id="UP000295414"/>
    </source>
</evidence>
<evidence type="ECO:0008006" key="5">
    <source>
        <dbReference type="Google" id="ProtNLM"/>
    </source>
</evidence>
<feature type="compositionally biased region" description="Low complexity" evidence="1">
    <location>
        <begin position="162"/>
        <end position="196"/>
    </location>
</feature>
<feature type="compositionally biased region" description="Gly residues" evidence="1">
    <location>
        <begin position="397"/>
        <end position="410"/>
    </location>
</feature>
<sequence length="589" mass="60999">MTTATDVIAAINQRRLLRVGRPDAPGQFPAGWQGWFDALEPIDTATARAHVEACVAGLAQRPLPPRGRGGGLGTPFFQLLRRARPPDPREDRGLRIGAGVADLLLHVVLLGLLLWLMYLRFLALSQAPEEEQAVQVEFIGRGNAVAGGGALANSGAEAAPAAAASRARPSPVQAPPAASASAATSDSGRPQLEQQALPPPPALQAQAEAPARLPPPQVAQPSAAQELQVSNVPQPAPQAFQLPPPREHALRLPDLQPRDVPLQAAVEELPNRPVLPTRTLQPAERALPLRAPELKEQVQSIEVFTPDTRAIARQRTAPSVDLPLREPQLRGQVQALPLREGQASAAAGGAASAQPGAGNAASGTSPARGAGGDARLPAGTGQAQAGTGVGARAAAEGGRGVGTVGAGAGPGLQPAPGGWPGAAKSDDWGASNRNVAGTGTGNGGRSGDGKSGLFNPDGSVRLPDEWSKNNRLDLDRAGTWLKRPGLEYRGTRFDKYWIPDGNLLQEWVRRGIKELSIPIPGTGLQLKCLVSLLQFGGGCLPVDPDANEQPSSGRPAPDIPFKPELQEDNGSVRPSAPAPVPAAPPGDRP</sequence>
<name>A0A4R3MU06_9GAMM</name>
<feature type="region of interest" description="Disordered" evidence="1">
    <location>
        <begin position="340"/>
        <end position="462"/>
    </location>
</feature>
<evidence type="ECO:0000256" key="2">
    <source>
        <dbReference type="SAM" id="Phobius"/>
    </source>
</evidence>
<keyword evidence="2" id="KW-1133">Transmembrane helix</keyword>
<reference evidence="3 4" key="1">
    <citation type="submission" date="2019-03" db="EMBL/GenBank/DDBJ databases">
        <title>Genomic Encyclopedia of Type Strains, Phase IV (KMG-IV): sequencing the most valuable type-strain genomes for metagenomic binning, comparative biology and taxonomic classification.</title>
        <authorList>
            <person name="Goeker M."/>
        </authorList>
    </citation>
    <scope>NUCLEOTIDE SEQUENCE [LARGE SCALE GENOMIC DNA]</scope>
    <source>
        <strain evidence="3 4">DSM 13605</strain>
    </source>
</reference>
<proteinExistence type="predicted"/>
<feature type="compositionally biased region" description="Low complexity" evidence="1">
    <location>
        <begin position="377"/>
        <end position="396"/>
    </location>
</feature>
<keyword evidence="2" id="KW-0472">Membrane</keyword>
<dbReference type="EMBL" id="SMAP01000014">
    <property type="protein sequence ID" value="TCT19940.1"/>
    <property type="molecule type" value="Genomic_DNA"/>
</dbReference>
<keyword evidence="4" id="KW-1185">Reference proteome</keyword>
<organism evidence="3 4">
    <name type="scientific">Thermomonas haemolytica</name>
    <dbReference type="NCBI Taxonomy" id="141949"/>
    <lineage>
        <taxon>Bacteria</taxon>
        <taxon>Pseudomonadati</taxon>
        <taxon>Pseudomonadota</taxon>
        <taxon>Gammaproteobacteria</taxon>
        <taxon>Lysobacterales</taxon>
        <taxon>Lysobacteraceae</taxon>
        <taxon>Thermomonas</taxon>
    </lineage>
</organism>
<feature type="compositionally biased region" description="Low complexity" evidence="1">
    <location>
        <begin position="341"/>
        <end position="363"/>
    </location>
</feature>